<comment type="caution">
    <text evidence="2">The sequence shown here is derived from an EMBL/GenBank/DDBJ whole genome shotgun (WGS) entry which is preliminary data.</text>
</comment>
<dbReference type="PANTHER" id="PTHR11161">
    <property type="entry name" value="O-ACYLTRANSFERASE"/>
    <property type="match status" value="1"/>
</dbReference>
<protein>
    <recommendedName>
        <fullName evidence="4">Acyltransferase 3 domain-containing protein</fullName>
    </recommendedName>
</protein>
<dbReference type="PANTHER" id="PTHR11161:SF68">
    <property type="entry name" value="NOSE RESISTANT-TO-FLUOXETINE PROTEIN N-TERMINAL DOMAIN-CONTAINING PROTEIN"/>
    <property type="match status" value="1"/>
</dbReference>
<dbReference type="OrthoDB" id="5870292at2759"/>
<gene>
    <name evidence="2" type="ORF">CAMP_LOCUS2675</name>
</gene>
<keyword evidence="1" id="KW-0812">Transmembrane</keyword>
<evidence type="ECO:0000256" key="1">
    <source>
        <dbReference type="SAM" id="Phobius"/>
    </source>
</evidence>
<accession>A0A9P1I8I5</accession>
<evidence type="ECO:0008006" key="4">
    <source>
        <dbReference type="Google" id="ProtNLM"/>
    </source>
</evidence>
<dbReference type="AlphaFoldDB" id="A0A9P1I8I5"/>
<feature type="transmembrane region" description="Helical" evidence="1">
    <location>
        <begin position="142"/>
        <end position="165"/>
    </location>
</feature>
<evidence type="ECO:0000313" key="3">
    <source>
        <dbReference type="Proteomes" id="UP001152747"/>
    </source>
</evidence>
<feature type="transmembrane region" description="Helical" evidence="1">
    <location>
        <begin position="98"/>
        <end position="122"/>
    </location>
</feature>
<sequence length="254" mass="28210">MWCDDVAEPDATWQIYSLAAGFALASLILIATVLDKKKNFEKNLEHDDDDSIFGAIAPSIALTYRKFAKFSKKSIITAFSLKSSLKFLQRNSSREIPILNGLKVFTTFWVIFSHTCLFSLNFSDVVADVLKEARNRPILSAFLLNSSLAVDTFLLISGIVAAYSLRRKWQFRGGTQQMTVIRSCTMLLHRLFRYLPSLTIYMVFMVYLYNRLGDGPFWNGAATARGISCQASVASGLVNKPATASSVLCQAAAT</sequence>
<reference evidence="2" key="1">
    <citation type="submission" date="2022-11" db="EMBL/GenBank/DDBJ databases">
        <authorList>
            <person name="Kikuchi T."/>
        </authorList>
    </citation>
    <scope>NUCLEOTIDE SEQUENCE</scope>
    <source>
        <strain evidence="2">PS1010</strain>
    </source>
</reference>
<feature type="transmembrane region" description="Helical" evidence="1">
    <location>
        <begin position="191"/>
        <end position="209"/>
    </location>
</feature>
<feature type="transmembrane region" description="Helical" evidence="1">
    <location>
        <begin position="15"/>
        <end position="34"/>
    </location>
</feature>
<keyword evidence="3" id="KW-1185">Reference proteome</keyword>
<evidence type="ECO:0000313" key="2">
    <source>
        <dbReference type="EMBL" id="CAI5440038.1"/>
    </source>
</evidence>
<dbReference type="Proteomes" id="UP001152747">
    <property type="component" value="Unassembled WGS sequence"/>
</dbReference>
<proteinExistence type="predicted"/>
<dbReference type="EMBL" id="CANHGI010000001">
    <property type="protein sequence ID" value="CAI5440038.1"/>
    <property type="molecule type" value="Genomic_DNA"/>
</dbReference>
<organism evidence="2 3">
    <name type="scientific">Caenorhabditis angaria</name>
    <dbReference type="NCBI Taxonomy" id="860376"/>
    <lineage>
        <taxon>Eukaryota</taxon>
        <taxon>Metazoa</taxon>
        <taxon>Ecdysozoa</taxon>
        <taxon>Nematoda</taxon>
        <taxon>Chromadorea</taxon>
        <taxon>Rhabditida</taxon>
        <taxon>Rhabditina</taxon>
        <taxon>Rhabditomorpha</taxon>
        <taxon>Rhabditoidea</taxon>
        <taxon>Rhabditidae</taxon>
        <taxon>Peloderinae</taxon>
        <taxon>Caenorhabditis</taxon>
    </lineage>
</organism>
<name>A0A9P1I8I5_9PELO</name>
<keyword evidence="1" id="KW-0472">Membrane</keyword>
<keyword evidence="1" id="KW-1133">Transmembrane helix</keyword>
<dbReference type="InterPro" id="IPR052728">
    <property type="entry name" value="O2_lipid_transport_reg"/>
</dbReference>